<name>A0A2S9WYQ6_9NEIS</name>
<dbReference type="Proteomes" id="UP000239469">
    <property type="component" value="Unassembled WGS sequence"/>
</dbReference>
<comment type="caution">
    <text evidence="1">The sequence shown here is derived from an EMBL/GenBank/DDBJ whole genome shotgun (WGS) entry which is preliminary data.</text>
</comment>
<organism evidence="1 2">
    <name type="scientific">Chromobacterium amazonense</name>
    <dbReference type="NCBI Taxonomy" id="1382803"/>
    <lineage>
        <taxon>Bacteria</taxon>
        <taxon>Pseudomonadati</taxon>
        <taxon>Pseudomonadota</taxon>
        <taxon>Betaproteobacteria</taxon>
        <taxon>Neisseriales</taxon>
        <taxon>Chromobacteriaceae</taxon>
        <taxon>Chromobacterium</taxon>
    </lineage>
</organism>
<proteinExistence type="predicted"/>
<protein>
    <submittedName>
        <fullName evidence="1">Uncharacterized protein</fullName>
    </submittedName>
</protein>
<dbReference type="AlphaFoldDB" id="A0A2S9WYQ6"/>
<dbReference type="EMBL" id="MTBD01000097">
    <property type="protein sequence ID" value="PRP68594.1"/>
    <property type="molecule type" value="Genomic_DNA"/>
</dbReference>
<evidence type="ECO:0000313" key="1">
    <source>
        <dbReference type="EMBL" id="PRP68594.1"/>
    </source>
</evidence>
<accession>A0A2S9WYQ6</accession>
<gene>
    <name evidence="1" type="ORF">BUE93_21370</name>
</gene>
<evidence type="ECO:0000313" key="2">
    <source>
        <dbReference type="Proteomes" id="UP000239469"/>
    </source>
</evidence>
<dbReference type="RefSeq" id="WP_106078189.1">
    <property type="nucleotide sequence ID" value="NZ_MTBD01000097.1"/>
</dbReference>
<reference evidence="1 2" key="1">
    <citation type="submission" date="2017-01" db="EMBL/GenBank/DDBJ databases">
        <title>New insights into the genetic diversity of Chromobacterium isolated from tropical freshwater lake.</title>
        <authorList>
            <person name="Santos A.B."/>
            <person name="Nascimento A.M."/>
            <person name="Da Silva P.C."/>
        </authorList>
    </citation>
    <scope>NUCLEOTIDE SEQUENCE [LARGE SCALE GENOMIC DNA]</scope>
    <source>
        <strain evidence="1 2">56AF</strain>
    </source>
</reference>
<sequence>MAQSYRDPTFDEVARREEADIRHAAWIAERARRAEEKRTDPQYRLIRRRRIRRLMKQVLRGR</sequence>